<sequence length="233" mass="27355">MKQLIFIWAVLTISFQSIADGVVVDKVYSPHLLPQEQRVEWRFMSRQSDTKGNQLGQRLGYGYSMSEYVTVELYLLGERELDTDDFGLAGYEFETRWMLTDQGQYWADWGLLFEVEKEHINDNWEVATGLLVEKEFGKTSLTVNLFAIYEWGHTRENEWESEARIKLRYRYTPMLQPAIELYAGEDFLGIGPAFQGIHRYKGQKQLKWEAAFISEITQSGKDHTLRFAIEYEF</sequence>
<gene>
    <name evidence="1" type="ORF">tinsulaeT_04330</name>
</gene>
<proteinExistence type="predicted"/>
<reference evidence="1 2" key="1">
    <citation type="submission" date="2023-03" db="EMBL/GenBank/DDBJ databases">
        <title>Draft genome sequence of Thalassotalea insulae KCTC 62186T.</title>
        <authorList>
            <person name="Sawabe T."/>
        </authorList>
    </citation>
    <scope>NUCLEOTIDE SEQUENCE [LARGE SCALE GENOMIC DNA]</scope>
    <source>
        <strain evidence="1 2">KCTC 62186</strain>
    </source>
</reference>
<accession>A0ABQ6GM59</accession>
<dbReference type="Proteomes" id="UP001157186">
    <property type="component" value="Unassembled WGS sequence"/>
</dbReference>
<protein>
    <submittedName>
        <fullName evidence="1">Uncharacterized protein</fullName>
    </submittedName>
</protein>
<evidence type="ECO:0000313" key="1">
    <source>
        <dbReference type="EMBL" id="GLX77093.1"/>
    </source>
</evidence>
<keyword evidence="2" id="KW-1185">Reference proteome</keyword>
<name>A0ABQ6GM59_9GAMM</name>
<dbReference type="EMBL" id="BSST01000001">
    <property type="protein sequence ID" value="GLX77093.1"/>
    <property type="molecule type" value="Genomic_DNA"/>
</dbReference>
<organism evidence="1 2">
    <name type="scientific">Thalassotalea insulae</name>
    <dbReference type="NCBI Taxonomy" id="2056778"/>
    <lineage>
        <taxon>Bacteria</taxon>
        <taxon>Pseudomonadati</taxon>
        <taxon>Pseudomonadota</taxon>
        <taxon>Gammaproteobacteria</taxon>
        <taxon>Alteromonadales</taxon>
        <taxon>Colwelliaceae</taxon>
        <taxon>Thalassotalea</taxon>
    </lineage>
</organism>
<comment type="caution">
    <text evidence="1">The sequence shown here is derived from an EMBL/GenBank/DDBJ whole genome shotgun (WGS) entry which is preliminary data.</text>
</comment>
<dbReference type="RefSeq" id="WP_284242925.1">
    <property type="nucleotide sequence ID" value="NZ_BSST01000001.1"/>
</dbReference>
<evidence type="ECO:0000313" key="2">
    <source>
        <dbReference type="Proteomes" id="UP001157186"/>
    </source>
</evidence>